<dbReference type="STRING" id="1184151.AW736_26220"/>
<keyword evidence="3" id="KW-1185">Reference proteome</keyword>
<name>A0A178IQ52_9BACT</name>
<feature type="transmembrane region" description="Helical" evidence="1">
    <location>
        <begin position="263"/>
        <end position="285"/>
    </location>
</feature>
<reference evidence="2 3" key="1">
    <citation type="submission" date="2016-01" db="EMBL/GenBank/DDBJ databases">
        <title>High potential of lignocellulose degradation of a new Verrucomicrobia species.</title>
        <authorList>
            <person name="Wang Y."/>
            <person name="Shi Y."/>
            <person name="Qiu Z."/>
            <person name="Liu S."/>
            <person name="Yang H."/>
        </authorList>
    </citation>
    <scope>NUCLEOTIDE SEQUENCE [LARGE SCALE GENOMIC DNA]</scope>
    <source>
        <strain evidence="2 3">TSB47</strain>
    </source>
</reference>
<gene>
    <name evidence="2" type="ORF">AW736_26220</name>
</gene>
<sequence>MASIPVLWWDNTVVAAVNINHPVSTVLPTDGDSIFAFCGFLEGLSPTPKAIRLFYATSTLEVVATPCPKTGDRQLMQKVLGPKFDAIKNPATAWSAHKPRTTGSGAATVLYIEQQPRLQRLRSILQDRGITLDAAFPLTSLIDLAPEAVPAKPLIALFHSDEGAAIAWSTPEGDRHTAFFRGENAGERLTHDLDTGFAAFAGKADPVFIAVNASSQPMDEAMLPRKPAKYYNVAEFITLGLRLTPRDLLNLLPPPPSLTINTAIFAVGLVVAGVALFQGFGYLSALHTARTSRRVQEAQEAQLAKDNERYSANKAQFDRQQAFLDDCTIASQVKTKFIEAVGRARPQQITIRSMTLNEQSWSIAGTLHQGAAVKPSPLDAFISQLGQNASWTINAGDKPAAPKQVAGSDQRPVEFTITGVFNN</sequence>
<evidence type="ECO:0000313" key="2">
    <source>
        <dbReference type="EMBL" id="OAM91878.1"/>
    </source>
</evidence>
<keyword evidence="1" id="KW-1133">Transmembrane helix</keyword>
<comment type="caution">
    <text evidence="2">The sequence shown here is derived from an EMBL/GenBank/DDBJ whole genome shotgun (WGS) entry which is preliminary data.</text>
</comment>
<evidence type="ECO:0000256" key="1">
    <source>
        <dbReference type="SAM" id="Phobius"/>
    </source>
</evidence>
<dbReference type="EMBL" id="LRRQ01000003">
    <property type="protein sequence ID" value="OAM91878.1"/>
    <property type="molecule type" value="Genomic_DNA"/>
</dbReference>
<evidence type="ECO:0000313" key="3">
    <source>
        <dbReference type="Proteomes" id="UP000078486"/>
    </source>
</evidence>
<accession>A0A178IQ52</accession>
<dbReference type="AlphaFoldDB" id="A0A178IQ52"/>
<dbReference type="Proteomes" id="UP000078486">
    <property type="component" value="Unassembled WGS sequence"/>
</dbReference>
<dbReference type="RefSeq" id="WP_068773244.1">
    <property type="nucleotide sequence ID" value="NZ_KV441849.1"/>
</dbReference>
<keyword evidence="1" id="KW-0472">Membrane</keyword>
<proteinExistence type="predicted"/>
<keyword evidence="1" id="KW-0812">Transmembrane</keyword>
<organism evidence="2 3">
    <name type="scientific">Termitidicoccus mucosus</name>
    <dbReference type="NCBI Taxonomy" id="1184151"/>
    <lineage>
        <taxon>Bacteria</taxon>
        <taxon>Pseudomonadati</taxon>
        <taxon>Verrucomicrobiota</taxon>
        <taxon>Opitutia</taxon>
        <taxon>Opitutales</taxon>
        <taxon>Opitutaceae</taxon>
        <taxon>Termitidicoccus</taxon>
    </lineage>
</organism>
<protein>
    <submittedName>
        <fullName evidence="2">Uncharacterized protein</fullName>
    </submittedName>
</protein>